<dbReference type="RefSeq" id="WP_369609767.1">
    <property type="nucleotide sequence ID" value="NZ_AP031322.1"/>
</dbReference>
<evidence type="ECO:0000256" key="1">
    <source>
        <dbReference type="SAM" id="Phobius"/>
    </source>
</evidence>
<proteinExistence type="predicted"/>
<keyword evidence="1" id="KW-0472">Membrane</keyword>
<feature type="transmembrane region" description="Helical" evidence="1">
    <location>
        <begin position="128"/>
        <end position="155"/>
    </location>
</feature>
<gene>
    <name evidence="2" type="ORF">SJAV_21840</name>
</gene>
<accession>A0AAT9GTW0</accession>
<keyword evidence="1" id="KW-0812">Transmembrane</keyword>
<evidence type="ECO:0000313" key="2">
    <source>
        <dbReference type="EMBL" id="BFH74240.1"/>
    </source>
</evidence>
<keyword evidence="1" id="KW-1133">Transmembrane helix</keyword>
<reference evidence="2" key="1">
    <citation type="submission" date="2024-03" db="EMBL/GenBank/DDBJ databases">
        <title>Complete genome sequence of Sulfurisphaera javensis strain KD-1.</title>
        <authorList>
            <person name="Sakai H."/>
            <person name="Nur N."/>
            <person name="Suwanto A."/>
            <person name="Kurosawa N."/>
        </authorList>
    </citation>
    <scope>NUCLEOTIDE SEQUENCE</scope>
    <source>
        <strain evidence="2">KD-1</strain>
    </source>
</reference>
<protein>
    <submittedName>
        <fullName evidence="2">Uncharacterized protein</fullName>
    </submittedName>
</protein>
<sequence>MHKLTKIGIIILVISIVIGAIGFYLTVFQGIGAKVENIITNAKKITIKPLSNYTIPYVSNGSIVLLFYNSTSPVDVYNLPANATPINISRGRVVEFLPQKQGHITFHNPNFQNVTMYLGIVYVTTTNIFFGGGLIGLAILLFLIGIIMIIIGFILSRRKR</sequence>
<organism evidence="2">
    <name type="scientific">Sulfurisphaera javensis</name>
    <dbReference type="NCBI Taxonomy" id="2049879"/>
    <lineage>
        <taxon>Archaea</taxon>
        <taxon>Thermoproteota</taxon>
        <taxon>Thermoprotei</taxon>
        <taxon>Sulfolobales</taxon>
        <taxon>Sulfolobaceae</taxon>
        <taxon>Sulfurisphaera</taxon>
    </lineage>
</organism>
<dbReference type="GeneID" id="92355136"/>
<name>A0AAT9GTW0_9CREN</name>
<dbReference type="AlphaFoldDB" id="A0AAT9GTW0"/>
<dbReference type="KEGG" id="sjv:SJAV_21840"/>
<dbReference type="EMBL" id="AP031322">
    <property type="protein sequence ID" value="BFH74240.1"/>
    <property type="molecule type" value="Genomic_DNA"/>
</dbReference>
<feature type="transmembrane region" description="Helical" evidence="1">
    <location>
        <begin position="7"/>
        <end position="27"/>
    </location>
</feature>